<sequence length="318" mass="37553">MEQNSQASTLPHSKYTSFHKSQKKEEQNQNMGQLYLINPSENKSKNIEKQLEIQEQNNNQEIKINNFYSAERKNSNISEQNNQIIKQNKKTRMELIKLSFLNNKIILNQIQNIQGAKSSKNSPKKSLLSRKPSQQMSKLNLDAKIDTNSEENNIQSNEFNFRPQHNNLFPNQNRKISQFKSPKSDMNKNNSNLNITFQQDNNGSQSVHQKSKFNAEQERRLLSKRLTFLHKLRIDKQYDDDCYHPIITDQQRIQIIETCKQNMQFPARLHDTRIVSKMCIPLIFSFRQKQKSSLKVKNQQNVIKTFFEKPRQDIQQIQ</sequence>
<feature type="compositionally biased region" description="Polar residues" evidence="1">
    <location>
        <begin position="1"/>
        <end position="19"/>
    </location>
</feature>
<dbReference type="AlphaFoldDB" id="A0A0V0Q8H7"/>
<keyword evidence="3" id="KW-1185">Reference proteome</keyword>
<name>A0A0V0Q8H7_PSEPJ</name>
<dbReference type="EMBL" id="LDAU01000243">
    <property type="protein sequence ID" value="KRW98459.1"/>
    <property type="molecule type" value="Genomic_DNA"/>
</dbReference>
<protein>
    <submittedName>
        <fullName evidence="2">Uncharacterized protein</fullName>
    </submittedName>
</protein>
<dbReference type="InParanoid" id="A0A0V0Q8H7"/>
<feature type="region of interest" description="Disordered" evidence="1">
    <location>
        <begin position="114"/>
        <end position="138"/>
    </location>
</feature>
<proteinExistence type="predicted"/>
<dbReference type="Proteomes" id="UP000054937">
    <property type="component" value="Unassembled WGS sequence"/>
</dbReference>
<accession>A0A0V0Q8H7</accession>
<reference evidence="2 3" key="1">
    <citation type="journal article" date="2015" name="Sci. Rep.">
        <title>Genome of the facultative scuticociliatosis pathogen Pseudocohnilembus persalinus provides insight into its virulence through horizontal gene transfer.</title>
        <authorList>
            <person name="Xiong J."/>
            <person name="Wang G."/>
            <person name="Cheng J."/>
            <person name="Tian M."/>
            <person name="Pan X."/>
            <person name="Warren A."/>
            <person name="Jiang C."/>
            <person name="Yuan D."/>
            <person name="Miao W."/>
        </authorList>
    </citation>
    <scope>NUCLEOTIDE SEQUENCE [LARGE SCALE GENOMIC DNA]</scope>
    <source>
        <strain evidence="2">36N120E</strain>
    </source>
</reference>
<evidence type="ECO:0000256" key="1">
    <source>
        <dbReference type="SAM" id="MobiDB-lite"/>
    </source>
</evidence>
<gene>
    <name evidence="2" type="ORF">PPERSA_03290</name>
</gene>
<feature type="compositionally biased region" description="Low complexity" evidence="1">
    <location>
        <begin position="114"/>
        <end position="133"/>
    </location>
</feature>
<feature type="region of interest" description="Disordered" evidence="1">
    <location>
        <begin position="1"/>
        <end position="28"/>
    </location>
</feature>
<evidence type="ECO:0000313" key="3">
    <source>
        <dbReference type="Proteomes" id="UP000054937"/>
    </source>
</evidence>
<comment type="caution">
    <text evidence="2">The sequence shown here is derived from an EMBL/GenBank/DDBJ whole genome shotgun (WGS) entry which is preliminary data.</text>
</comment>
<evidence type="ECO:0000313" key="2">
    <source>
        <dbReference type="EMBL" id="KRW98459.1"/>
    </source>
</evidence>
<organism evidence="2 3">
    <name type="scientific">Pseudocohnilembus persalinus</name>
    <name type="common">Ciliate</name>
    <dbReference type="NCBI Taxonomy" id="266149"/>
    <lineage>
        <taxon>Eukaryota</taxon>
        <taxon>Sar</taxon>
        <taxon>Alveolata</taxon>
        <taxon>Ciliophora</taxon>
        <taxon>Intramacronucleata</taxon>
        <taxon>Oligohymenophorea</taxon>
        <taxon>Scuticociliatia</taxon>
        <taxon>Philasterida</taxon>
        <taxon>Pseudocohnilembidae</taxon>
        <taxon>Pseudocohnilembus</taxon>
    </lineage>
</organism>